<name>U4JXL1_9VIBR</name>
<keyword evidence="6 7" id="KW-0472">Membrane</keyword>
<dbReference type="KEGG" id="vni:VIBNI_A1545"/>
<evidence type="ECO:0000256" key="4">
    <source>
        <dbReference type="ARBA" id="ARBA00022692"/>
    </source>
</evidence>
<dbReference type="CDD" id="cd06579">
    <property type="entry name" value="TM_PBP1_transp_AraH_like"/>
    <property type="match status" value="1"/>
</dbReference>
<protein>
    <submittedName>
        <fullName evidence="8">Putative Ribose ABC transport system, permease protein RbsC</fullName>
    </submittedName>
</protein>
<dbReference type="STRING" id="28173.VIBNI_A1545"/>
<feature type="transmembrane region" description="Helical" evidence="7">
    <location>
        <begin position="109"/>
        <end position="127"/>
    </location>
</feature>
<dbReference type="PANTHER" id="PTHR32196">
    <property type="entry name" value="ABC TRANSPORTER PERMEASE PROTEIN YPHD-RELATED-RELATED"/>
    <property type="match status" value="1"/>
</dbReference>
<dbReference type="GO" id="GO:0005886">
    <property type="term" value="C:plasma membrane"/>
    <property type="evidence" value="ECO:0007669"/>
    <property type="project" value="UniProtKB-SubCell"/>
</dbReference>
<evidence type="ECO:0000256" key="3">
    <source>
        <dbReference type="ARBA" id="ARBA00022475"/>
    </source>
</evidence>
<comment type="similarity">
    <text evidence="2">Belongs to the binding-protein-dependent transport system permease family. AraH/RbsC subfamily.</text>
</comment>
<organism evidence="8 9">
    <name type="scientific">Vibrio nigripulchritudo</name>
    <dbReference type="NCBI Taxonomy" id="28173"/>
    <lineage>
        <taxon>Bacteria</taxon>
        <taxon>Pseudomonadati</taxon>
        <taxon>Pseudomonadota</taxon>
        <taxon>Gammaproteobacteria</taxon>
        <taxon>Vibrionales</taxon>
        <taxon>Vibrionaceae</taxon>
        <taxon>Vibrio</taxon>
    </lineage>
</organism>
<dbReference type="RefSeq" id="WP_022550573.1">
    <property type="nucleotide sequence ID" value="NC_022528.1"/>
</dbReference>
<evidence type="ECO:0000256" key="2">
    <source>
        <dbReference type="ARBA" id="ARBA00007942"/>
    </source>
</evidence>
<evidence type="ECO:0000256" key="6">
    <source>
        <dbReference type="ARBA" id="ARBA00023136"/>
    </source>
</evidence>
<sequence length="333" mass="34570">MELMKKSQPNSIKPEGDSWLRSLLVGQWASLIVLAFFYACILVTFSTLSPWFLSYDNLMSIGTNMAVVGLMAAAGTPLMIAGGLDLSVAAVAGLSGVTVSMVYESYGNIWLGCGVGLVLGAVCGYINGYFATRLQLNPLIVTLGTMSIFTGTALVMTGGLSKPLLDDAFQFIGNGQIASVPVPFILLVLIVAVIWFVLAKTRYGRYVYACGGNQEASYLAGVPVVGTQMLWYILSGLAGALAGIVLASMLGASAPDAAGQSLLTVVAAIILGGTSLKGGVGSVWGTLIAVLLLGTLNNGLTLMNVSSFWQDITRGAVLLLAVGVDAIRRKALA</sequence>
<keyword evidence="9" id="KW-1185">Reference proteome</keyword>
<reference evidence="8 9" key="1">
    <citation type="journal article" date="2013" name="ISME J.">
        <title>Comparative genomics of pathogenic lineages of Vibrio nigripulchritudo identifies virulence-associated traits.</title>
        <authorList>
            <person name="Goudenege D."/>
            <person name="Labreuche Y."/>
            <person name="Krin E."/>
            <person name="Ansquer D."/>
            <person name="Mangenot S."/>
            <person name="Calteau A."/>
            <person name="Medigue C."/>
            <person name="Mazel D."/>
            <person name="Polz M.F."/>
            <person name="Le Roux F."/>
        </authorList>
    </citation>
    <scope>NUCLEOTIDE SEQUENCE [LARGE SCALE GENOMIC DNA]</scope>
    <source>
        <strain evidence="9">SnF1</strain>
    </source>
</reference>
<feature type="transmembrane region" description="Helical" evidence="7">
    <location>
        <begin position="257"/>
        <end position="276"/>
    </location>
</feature>
<gene>
    <name evidence="8" type="ORF">VIBNI_A1545</name>
</gene>
<evidence type="ECO:0000256" key="7">
    <source>
        <dbReference type="SAM" id="Phobius"/>
    </source>
</evidence>
<keyword evidence="5 7" id="KW-1133">Transmembrane helix</keyword>
<evidence type="ECO:0000313" key="9">
    <source>
        <dbReference type="Proteomes" id="UP000016895"/>
    </source>
</evidence>
<dbReference type="EMBL" id="FO203526">
    <property type="protein sequence ID" value="CCO57665.1"/>
    <property type="molecule type" value="Genomic_DNA"/>
</dbReference>
<feature type="transmembrane region" description="Helical" evidence="7">
    <location>
        <begin position="58"/>
        <end position="79"/>
    </location>
</feature>
<dbReference type="InterPro" id="IPR001851">
    <property type="entry name" value="ABC_transp_permease"/>
</dbReference>
<dbReference type="AlphaFoldDB" id="U4JXL1"/>
<dbReference type="GO" id="GO:0022857">
    <property type="term" value="F:transmembrane transporter activity"/>
    <property type="evidence" value="ECO:0007669"/>
    <property type="project" value="InterPro"/>
</dbReference>
<feature type="transmembrane region" description="Helical" evidence="7">
    <location>
        <begin position="139"/>
        <end position="160"/>
    </location>
</feature>
<keyword evidence="4 7" id="KW-0812">Transmembrane</keyword>
<feature type="transmembrane region" description="Helical" evidence="7">
    <location>
        <begin position="180"/>
        <end position="198"/>
    </location>
</feature>
<accession>U4JXL1</accession>
<feature type="transmembrane region" description="Helical" evidence="7">
    <location>
        <begin position="283"/>
        <end position="302"/>
    </location>
</feature>
<dbReference type="PATRIC" id="fig|1260221.3.peg.1478"/>
<dbReference type="eggNOG" id="COG1172">
    <property type="taxonomic scope" value="Bacteria"/>
</dbReference>
<keyword evidence="3" id="KW-1003">Cell membrane</keyword>
<dbReference type="Pfam" id="PF02653">
    <property type="entry name" value="BPD_transp_2"/>
    <property type="match status" value="1"/>
</dbReference>
<evidence type="ECO:0000313" key="8">
    <source>
        <dbReference type="EMBL" id="CCO57665.1"/>
    </source>
</evidence>
<comment type="subcellular location">
    <subcellularLocation>
        <location evidence="1">Cell inner membrane</location>
        <topology evidence="1">Multi-pass membrane protein</topology>
    </subcellularLocation>
</comment>
<evidence type="ECO:0000256" key="5">
    <source>
        <dbReference type="ARBA" id="ARBA00022989"/>
    </source>
</evidence>
<proteinExistence type="inferred from homology"/>
<feature type="transmembrane region" description="Helical" evidence="7">
    <location>
        <begin position="28"/>
        <end position="52"/>
    </location>
</feature>
<evidence type="ECO:0000256" key="1">
    <source>
        <dbReference type="ARBA" id="ARBA00004429"/>
    </source>
</evidence>
<dbReference type="Proteomes" id="UP000016895">
    <property type="component" value="Chromosome 1"/>
</dbReference>
<feature type="transmembrane region" description="Helical" evidence="7">
    <location>
        <begin position="229"/>
        <end position="251"/>
    </location>
</feature>
<dbReference type="OrthoDB" id="5422926at2"/>